<keyword evidence="3" id="KW-1185">Reference proteome</keyword>
<name>A0A8J3I7X5_9CHLR</name>
<comment type="caution">
    <text evidence="2">The sequence shown here is derived from an EMBL/GenBank/DDBJ whole genome shotgun (WGS) entry which is preliminary data.</text>
</comment>
<dbReference type="AlphaFoldDB" id="A0A8J3I7X5"/>
<dbReference type="EMBL" id="BNJK01000001">
    <property type="protein sequence ID" value="GHO90494.1"/>
    <property type="molecule type" value="Genomic_DNA"/>
</dbReference>
<protein>
    <submittedName>
        <fullName evidence="2">Uncharacterized protein</fullName>
    </submittedName>
</protein>
<evidence type="ECO:0000313" key="3">
    <source>
        <dbReference type="Proteomes" id="UP000597444"/>
    </source>
</evidence>
<accession>A0A8J3I7X5</accession>
<organism evidence="2 3">
    <name type="scientific">Reticulibacter mediterranei</name>
    <dbReference type="NCBI Taxonomy" id="2778369"/>
    <lineage>
        <taxon>Bacteria</taxon>
        <taxon>Bacillati</taxon>
        <taxon>Chloroflexota</taxon>
        <taxon>Ktedonobacteria</taxon>
        <taxon>Ktedonobacterales</taxon>
        <taxon>Reticulibacteraceae</taxon>
        <taxon>Reticulibacter</taxon>
    </lineage>
</organism>
<keyword evidence="1" id="KW-1133">Transmembrane helix</keyword>
<evidence type="ECO:0000313" key="2">
    <source>
        <dbReference type="EMBL" id="GHO90494.1"/>
    </source>
</evidence>
<dbReference type="Proteomes" id="UP000597444">
    <property type="component" value="Unassembled WGS sequence"/>
</dbReference>
<evidence type="ECO:0000256" key="1">
    <source>
        <dbReference type="SAM" id="Phobius"/>
    </source>
</evidence>
<feature type="transmembrane region" description="Helical" evidence="1">
    <location>
        <begin position="12"/>
        <end position="32"/>
    </location>
</feature>
<proteinExistence type="predicted"/>
<gene>
    <name evidence="2" type="ORF">KSF_005420</name>
</gene>
<keyword evidence="1" id="KW-0472">Membrane</keyword>
<reference evidence="2" key="1">
    <citation type="submission" date="2020-10" db="EMBL/GenBank/DDBJ databases">
        <title>Taxonomic study of unclassified bacteria belonging to the class Ktedonobacteria.</title>
        <authorList>
            <person name="Yabe S."/>
            <person name="Wang C.M."/>
            <person name="Zheng Y."/>
            <person name="Sakai Y."/>
            <person name="Cavaletti L."/>
            <person name="Monciardini P."/>
            <person name="Donadio S."/>
        </authorList>
    </citation>
    <scope>NUCLEOTIDE SEQUENCE</scope>
    <source>
        <strain evidence="2">ID150040</strain>
    </source>
</reference>
<sequence length="176" mass="19284">MPVKILRRLSGFLVATVILIVVIVVASPILGLTGNLTVGQAATDHGLFMQVRSITFYKEDAGQEDIMVSIKLQNVGNEDVEVAFGNEADGKNVLIVNTKFPITNSPGFPLTPDRLPPSSQGQLLHNETLRPAATMEGLVFYTYVQNGQQAISIDFWHSLSGSPFNFYHWAIPQKSQ</sequence>
<keyword evidence="1" id="KW-0812">Transmembrane</keyword>